<dbReference type="EMBL" id="JANBUH010002082">
    <property type="protein sequence ID" value="KAJ2740922.1"/>
    <property type="molecule type" value="Genomic_DNA"/>
</dbReference>
<protein>
    <recommendedName>
        <fullName evidence="3">Protein kinase domain-containing protein</fullName>
    </recommendedName>
</protein>
<sequence length="90" mass="10002">MTYVKGNIMVSPDGSVKVIDWGYGKLLPAAGLSREAIAHRKLVATKWGFKDNSAKVLYYPLTETPLYMSVPFLCAVTVRGLIDDIESLFY</sequence>
<dbReference type="AlphaFoldDB" id="A0A9W8GNG1"/>
<name>A0A9W8GNG1_9FUNG</name>
<dbReference type="InterPro" id="IPR011009">
    <property type="entry name" value="Kinase-like_dom_sf"/>
</dbReference>
<dbReference type="OrthoDB" id="5592585at2759"/>
<gene>
    <name evidence="1" type="ORF">GGI19_007024</name>
</gene>
<evidence type="ECO:0000313" key="1">
    <source>
        <dbReference type="EMBL" id="KAJ2740922.1"/>
    </source>
</evidence>
<comment type="caution">
    <text evidence="1">The sequence shown here is derived from an EMBL/GenBank/DDBJ whole genome shotgun (WGS) entry which is preliminary data.</text>
</comment>
<dbReference type="Proteomes" id="UP001140011">
    <property type="component" value="Unassembled WGS sequence"/>
</dbReference>
<evidence type="ECO:0008006" key="3">
    <source>
        <dbReference type="Google" id="ProtNLM"/>
    </source>
</evidence>
<evidence type="ECO:0000313" key="2">
    <source>
        <dbReference type="Proteomes" id="UP001140011"/>
    </source>
</evidence>
<organism evidence="1 2">
    <name type="scientific">Coemansia pectinata</name>
    <dbReference type="NCBI Taxonomy" id="1052879"/>
    <lineage>
        <taxon>Eukaryota</taxon>
        <taxon>Fungi</taxon>
        <taxon>Fungi incertae sedis</taxon>
        <taxon>Zoopagomycota</taxon>
        <taxon>Kickxellomycotina</taxon>
        <taxon>Kickxellomycetes</taxon>
        <taxon>Kickxellales</taxon>
        <taxon>Kickxellaceae</taxon>
        <taxon>Coemansia</taxon>
    </lineage>
</organism>
<feature type="non-terminal residue" evidence="1">
    <location>
        <position position="90"/>
    </location>
</feature>
<dbReference type="SUPFAM" id="SSF56112">
    <property type="entry name" value="Protein kinase-like (PK-like)"/>
    <property type="match status" value="1"/>
</dbReference>
<reference evidence="1" key="1">
    <citation type="submission" date="2022-07" db="EMBL/GenBank/DDBJ databases">
        <title>Phylogenomic reconstructions and comparative analyses of Kickxellomycotina fungi.</title>
        <authorList>
            <person name="Reynolds N.K."/>
            <person name="Stajich J.E."/>
            <person name="Barry K."/>
            <person name="Grigoriev I.V."/>
            <person name="Crous P."/>
            <person name="Smith M.E."/>
        </authorList>
    </citation>
    <scope>NUCLEOTIDE SEQUENCE</scope>
    <source>
        <strain evidence="1">BCRC 34297</strain>
    </source>
</reference>
<accession>A0A9W8GNG1</accession>
<proteinExistence type="predicted"/>
<keyword evidence="2" id="KW-1185">Reference proteome</keyword>